<keyword evidence="2" id="KW-0813">Transport</keyword>
<comment type="subcellular location">
    <subcellularLocation>
        <location evidence="1">Cell membrane</location>
        <topology evidence="1">Multi-pass membrane protein</topology>
    </subcellularLocation>
</comment>
<dbReference type="Proteomes" id="UP001082899">
    <property type="component" value="Unassembled WGS sequence"/>
</dbReference>
<dbReference type="InterPro" id="IPR011917">
    <property type="entry name" value="ABC_transpr_lipidA"/>
</dbReference>
<comment type="caution">
    <text evidence="15">The sequence shown here is derived from an EMBL/GenBank/DDBJ whole genome shotgun (WGS) entry which is preliminary data.</text>
</comment>
<name>A0ABT3ZMF0_9BURK</name>
<dbReference type="CDD" id="cd18552">
    <property type="entry name" value="ABC_6TM_MsbA_like"/>
    <property type="match status" value="1"/>
</dbReference>
<dbReference type="SUPFAM" id="SSF52540">
    <property type="entry name" value="P-loop containing nucleoside triphosphate hydrolases"/>
    <property type="match status" value="1"/>
</dbReference>
<dbReference type="SMART" id="SM00382">
    <property type="entry name" value="AAA"/>
    <property type="match status" value="1"/>
</dbReference>
<feature type="domain" description="ABC transmembrane type-1" evidence="14">
    <location>
        <begin position="39"/>
        <end position="322"/>
    </location>
</feature>
<dbReference type="PANTHER" id="PTHR43394:SF1">
    <property type="entry name" value="ATP-BINDING CASSETTE SUB-FAMILY B MEMBER 10, MITOCHONDRIAL"/>
    <property type="match status" value="1"/>
</dbReference>
<keyword evidence="16" id="KW-1185">Reference proteome</keyword>
<feature type="transmembrane region" description="Helical" evidence="12">
    <location>
        <begin position="296"/>
        <end position="314"/>
    </location>
</feature>
<dbReference type="InterPro" id="IPR003439">
    <property type="entry name" value="ABC_transporter-like_ATP-bd"/>
</dbReference>
<sequence>MTKKGPGDVKAPLTAKPIANMAVFRRLRRYLQPHLFVLIAAALSMALVAASEAGIPWLLKPLVDRGFGQGASGTSRWMIPVAVVVLAFVRGVAQYGSGYLLSWVTNRVLQELRREMFRKMLHARVAFFQRETASTIINAVVFEVNQILNTLSGVMVTLVRDSMTVLCLLALLFYRNWRLTLVIAVILPVIAWLVGKINRRLRRLNRDYQQQTNQLSYIVEETVGGYKVVKVHNGEAYEMGRFEEMSRRLRGYSMRMTVAGGLAQPLTQFIASIALAIVLAIAMIQSAHDQTTVGGFVSFVTAMLLIISPLKHLTDVNQPLQRGMTAAELIFGLIDEPPETSGGDRRLERARGEVRFERVSFSYGNVTRPTLDAVSFVARPGEMIALAGPSGSGKTTLVNLLPRFFDATDGRILVDGVPVEEYRLEDLRRQIAFVSQEVVLFNDSIAANVAYGQEIDAARVDAALAAANLRNTVAAMPDGVDTLVGDNGMRLSGGQRQRLAIARAIYKDAPILILDEATSALDSESERHVQEALEVLMRGRTTLVIAHRLSTIERADRILVMEAGQIIEEGSHAELLKRGGLYANLHNIQYQREEA</sequence>
<keyword evidence="6" id="KW-0547">Nucleotide-binding</keyword>
<feature type="domain" description="ABC transporter" evidence="13">
    <location>
        <begin position="354"/>
        <end position="588"/>
    </location>
</feature>
<keyword evidence="5 12" id="KW-0812">Transmembrane</keyword>
<gene>
    <name evidence="15" type="primary">msbA</name>
    <name evidence="15" type="ORF">OVY01_10800</name>
</gene>
<evidence type="ECO:0000256" key="4">
    <source>
        <dbReference type="ARBA" id="ARBA00022519"/>
    </source>
</evidence>
<reference evidence="15" key="1">
    <citation type="submission" date="2022-11" db="EMBL/GenBank/DDBJ databases">
        <title>Robbsia betulipollinis sp. nov., isolated from pollen of birch (Betula pendula).</title>
        <authorList>
            <person name="Shi H."/>
            <person name="Ambika Manirajan B."/>
            <person name="Ratering S."/>
            <person name="Geissler-Plaum R."/>
            <person name="Schnell S."/>
        </authorList>
    </citation>
    <scope>NUCLEOTIDE SEQUENCE</scope>
    <source>
        <strain evidence="15">Bb-Pol-6</strain>
    </source>
</reference>
<dbReference type="PROSITE" id="PS50929">
    <property type="entry name" value="ABC_TM1F"/>
    <property type="match status" value="1"/>
</dbReference>
<dbReference type="RefSeq" id="WP_267847437.1">
    <property type="nucleotide sequence ID" value="NZ_JAPMXC010000001.1"/>
</dbReference>
<evidence type="ECO:0000313" key="16">
    <source>
        <dbReference type="Proteomes" id="UP001082899"/>
    </source>
</evidence>
<dbReference type="PANTHER" id="PTHR43394">
    <property type="entry name" value="ATP-DEPENDENT PERMEASE MDL1, MITOCHONDRIAL"/>
    <property type="match status" value="1"/>
</dbReference>
<evidence type="ECO:0000256" key="5">
    <source>
        <dbReference type="ARBA" id="ARBA00022692"/>
    </source>
</evidence>
<dbReference type="InterPro" id="IPR003593">
    <property type="entry name" value="AAA+_ATPase"/>
</dbReference>
<evidence type="ECO:0000313" key="15">
    <source>
        <dbReference type="EMBL" id="MCY0387714.1"/>
    </source>
</evidence>
<evidence type="ECO:0000256" key="6">
    <source>
        <dbReference type="ARBA" id="ARBA00022741"/>
    </source>
</evidence>
<dbReference type="Pfam" id="PF00005">
    <property type="entry name" value="ABC_tran"/>
    <property type="match status" value="1"/>
</dbReference>
<keyword evidence="8" id="KW-1278">Translocase</keyword>
<accession>A0ABT3ZMF0</accession>
<evidence type="ECO:0000256" key="1">
    <source>
        <dbReference type="ARBA" id="ARBA00004651"/>
    </source>
</evidence>
<keyword evidence="3" id="KW-1003">Cell membrane</keyword>
<keyword evidence="4" id="KW-0997">Cell inner membrane</keyword>
<dbReference type="EMBL" id="JAPMXC010000001">
    <property type="protein sequence ID" value="MCY0387714.1"/>
    <property type="molecule type" value="Genomic_DNA"/>
</dbReference>
<dbReference type="Gene3D" id="1.20.1560.10">
    <property type="entry name" value="ABC transporter type 1, transmembrane domain"/>
    <property type="match status" value="1"/>
</dbReference>
<evidence type="ECO:0000256" key="8">
    <source>
        <dbReference type="ARBA" id="ARBA00022967"/>
    </source>
</evidence>
<dbReference type="PROSITE" id="PS50893">
    <property type="entry name" value="ABC_TRANSPORTER_2"/>
    <property type="match status" value="1"/>
</dbReference>
<keyword evidence="7" id="KW-0067">ATP-binding</keyword>
<evidence type="ECO:0000256" key="2">
    <source>
        <dbReference type="ARBA" id="ARBA00022448"/>
    </source>
</evidence>
<evidence type="ECO:0000256" key="3">
    <source>
        <dbReference type="ARBA" id="ARBA00022475"/>
    </source>
</evidence>
<evidence type="ECO:0000256" key="10">
    <source>
        <dbReference type="ARBA" id="ARBA00023055"/>
    </source>
</evidence>
<dbReference type="Pfam" id="PF00664">
    <property type="entry name" value="ABC_membrane"/>
    <property type="match status" value="1"/>
</dbReference>
<evidence type="ECO:0000259" key="14">
    <source>
        <dbReference type="PROSITE" id="PS50929"/>
    </source>
</evidence>
<evidence type="ECO:0000259" key="13">
    <source>
        <dbReference type="PROSITE" id="PS50893"/>
    </source>
</evidence>
<dbReference type="PROSITE" id="PS00211">
    <property type="entry name" value="ABC_TRANSPORTER_1"/>
    <property type="match status" value="1"/>
</dbReference>
<dbReference type="InterPro" id="IPR027417">
    <property type="entry name" value="P-loop_NTPase"/>
</dbReference>
<evidence type="ECO:0000256" key="9">
    <source>
        <dbReference type="ARBA" id="ARBA00022989"/>
    </source>
</evidence>
<protein>
    <submittedName>
        <fullName evidence="15">Lipid A export permease/ATP-binding protein MsbA</fullName>
    </submittedName>
</protein>
<organism evidence="15 16">
    <name type="scientific">Robbsia betulipollinis</name>
    <dbReference type="NCBI Taxonomy" id="2981849"/>
    <lineage>
        <taxon>Bacteria</taxon>
        <taxon>Pseudomonadati</taxon>
        <taxon>Pseudomonadota</taxon>
        <taxon>Betaproteobacteria</taxon>
        <taxon>Burkholderiales</taxon>
        <taxon>Burkholderiaceae</taxon>
        <taxon>Robbsia</taxon>
    </lineage>
</organism>
<dbReference type="InterPro" id="IPR017871">
    <property type="entry name" value="ABC_transporter-like_CS"/>
</dbReference>
<evidence type="ECO:0000256" key="7">
    <source>
        <dbReference type="ARBA" id="ARBA00022840"/>
    </source>
</evidence>
<evidence type="ECO:0000256" key="11">
    <source>
        <dbReference type="ARBA" id="ARBA00023136"/>
    </source>
</evidence>
<feature type="transmembrane region" description="Helical" evidence="12">
    <location>
        <begin position="257"/>
        <end position="284"/>
    </location>
</feature>
<keyword evidence="10" id="KW-0445">Lipid transport</keyword>
<dbReference type="InterPro" id="IPR011527">
    <property type="entry name" value="ABC1_TM_dom"/>
</dbReference>
<dbReference type="Gene3D" id="3.40.50.300">
    <property type="entry name" value="P-loop containing nucleotide triphosphate hydrolases"/>
    <property type="match status" value="1"/>
</dbReference>
<keyword evidence="11 12" id="KW-0472">Membrane</keyword>
<feature type="transmembrane region" description="Helical" evidence="12">
    <location>
        <begin position="179"/>
        <end position="197"/>
    </location>
</feature>
<dbReference type="InterPro" id="IPR039421">
    <property type="entry name" value="Type_1_exporter"/>
</dbReference>
<dbReference type="SUPFAM" id="SSF90123">
    <property type="entry name" value="ABC transporter transmembrane region"/>
    <property type="match status" value="1"/>
</dbReference>
<dbReference type="InterPro" id="IPR036640">
    <property type="entry name" value="ABC1_TM_sf"/>
</dbReference>
<feature type="transmembrane region" description="Helical" evidence="12">
    <location>
        <begin position="79"/>
        <end position="104"/>
    </location>
</feature>
<dbReference type="NCBIfam" id="TIGR02203">
    <property type="entry name" value="MsbA_lipidA"/>
    <property type="match status" value="1"/>
</dbReference>
<feature type="transmembrane region" description="Helical" evidence="12">
    <location>
        <begin position="35"/>
        <end position="59"/>
    </location>
</feature>
<proteinExistence type="predicted"/>
<evidence type="ECO:0000256" key="12">
    <source>
        <dbReference type="SAM" id="Phobius"/>
    </source>
</evidence>
<keyword evidence="9 12" id="KW-1133">Transmembrane helix</keyword>